<dbReference type="Pfam" id="PF08541">
    <property type="entry name" value="ACP_syn_III_C"/>
    <property type="match status" value="1"/>
</dbReference>
<organism evidence="5 6">
    <name type="scientific">Lacticaseibacillus pabuli</name>
    <dbReference type="NCBI Taxonomy" id="3025672"/>
    <lineage>
        <taxon>Bacteria</taxon>
        <taxon>Bacillati</taxon>
        <taxon>Bacillota</taxon>
        <taxon>Bacilli</taxon>
        <taxon>Lactobacillales</taxon>
        <taxon>Lactobacillaceae</taxon>
        <taxon>Lacticaseibacillus</taxon>
    </lineage>
</organism>
<keyword evidence="2 5" id="KW-0012">Acyltransferase</keyword>
<dbReference type="Gene3D" id="3.40.47.10">
    <property type="match status" value="1"/>
</dbReference>
<reference evidence="5 6" key="1">
    <citation type="submission" date="2023-02" db="EMBL/GenBank/DDBJ databases">
        <title>Genome sequence of Lacticaseibacillus sp. KACC 23028.</title>
        <authorList>
            <person name="Kim S."/>
            <person name="Heo J."/>
            <person name="Kwon S.-W."/>
        </authorList>
    </citation>
    <scope>NUCLEOTIDE SEQUENCE [LARGE SCALE GENOMIC DNA]</scope>
    <source>
        <strain evidence="5 6">KACC 23028</strain>
    </source>
</reference>
<dbReference type="NCBIfam" id="NF006829">
    <property type="entry name" value="PRK09352.1"/>
    <property type="match status" value="1"/>
</dbReference>
<evidence type="ECO:0000256" key="1">
    <source>
        <dbReference type="ARBA" id="ARBA00022679"/>
    </source>
</evidence>
<evidence type="ECO:0000256" key="2">
    <source>
        <dbReference type="ARBA" id="ARBA00023315"/>
    </source>
</evidence>
<evidence type="ECO:0000259" key="3">
    <source>
        <dbReference type="Pfam" id="PF08541"/>
    </source>
</evidence>
<evidence type="ECO:0000313" key="5">
    <source>
        <dbReference type="EMBL" id="WDF81922.1"/>
    </source>
</evidence>
<dbReference type="PANTHER" id="PTHR34069">
    <property type="entry name" value="3-OXOACYL-[ACYL-CARRIER-PROTEIN] SYNTHASE 3"/>
    <property type="match status" value="1"/>
</dbReference>
<protein>
    <submittedName>
        <fullName evidence="5">Beta-ketoacyl-ACP synthase 3</fullName>
        <ecNumber evidence="5">2.3.1.180</ecNumber>
    </submittedName>
</protein>
<dbReference type="RefSeq" id="WP_274259018.1">
    <property type="nucleotide sequence ID" value="NZ_CP117884.1"/>
</dbReference>
<keyword evidence="6" id="KW-1185">Reference proteome</keyword>
<keyword evidence="1 5" id="KW-0808">Transferase</keyword>
<dbReference type="Pfam" id="PF08545">
    <property type="entry name" value="ACP_syn_III"/>
    <property type="match status" value="1"/>
</dbReference>
<dbReference type="Proteomes" id="UP001220377">
    <property type="component" value="Chromosome"/>
</dbReference>
<dbReference type="InterPro" id="IPR016039">
    <property type="entry name" value="Thiolase-like"/>
</dbReference>
<evidence type="ECO:0000313" key="6">
    <source>
        <dbReference type="Proteomes" id="UP001220377"/>
    </source>
</evidence>
<dbReference type="PANTHER" id="PTHR34069:SF2">
    <property type="entry name" value="BETA-KETOACYL-[ACYL-CARRIER-PROTEIN] SYNTHASE III"/>
    <property type="match status" value="1"/>
</dbReference>
<dbReference type="CDD" id="cd00830">
    <property type="entry name" value="KAS_III"/>
    <property type="match status" value="1"/>
</dbReference>
<sequence>MRIIETAGVTPHRVATNDELANYMDTNDDWIRSRTGIRERHVAESETTAGMASDVARKLLQRSGKTGADINFIVVATMSPDYQTPAVANLVQAAIGADFASACDLDAACAGFVYAMDYAAGILARQPDTMGMVIGSEVLSREIDWHDRGTAVLFGDGAAGVLVEGTGDNPPSRLRSFGESGLELTAGGAANHSPFSQLPDLPPDFTMNGREIYKFATTTVASELTAFLDQNELAVADVDHFLFHQANARIIEEVGHRLGIKPEQTPINITHYGNTSAASIPLLLNDLAEAGKITRGETLLLCGFGGGLNVAQLLIKY</sequence>
<dbReference type="EC" id="2.3.1.180" evidence="5"/>
<feature type="domain" description="Beta-ketoacyl-[acyl-carrier-protein] synthase III N-terminal" evidence="4">
    <location>
        <begin position="104"/>
        <end position="169"/>
    </location>
</feature>
<name>A0ABY7WSF6_9LACO</name>
<dbReference type="InterPro" id="IPR013747">
    <property type="entry name" value="ACP_syn_III_C"/>
</dbReference>
<dbReference type="GO" id="GO:0033818">
    <property type="term" value="F:beta-ketoacyl-acyl-carrier-protein synthase III activity"/>
    <property type="evidence" value="ECO:0007669"/>
    <property type="project" value="UniProtKB-EC"/>
</dbReference>
<gene>
    <name evidence="5" type="ORF">PQ472_08295</name>
</gene>
<accession>A0ABY7WSF6</accession>
<dbReference type="InterPro" id="IPR013751">
    <property type="entry name" value="ACP_syn_III_N"/>
</dbReference>
<dbReference type="SUPFAM" id="SSF53901">
    <property type="entry name" value="Thiolase-like"/>
    <property type="match status" value="1"/>
</dbReference>
<dbReference type="EMBL" id="CP117884">
    <property type="protein sequence ID" value="WDF81922.1"/>
    <property type="molecule type" value="Genomic_DNA"/>
</dbReference>
<evidence type="ECO:0000259" key="4">
    <source>
        <dbReference type="Pfam" id="PF08545"/>
    </source>
</evidence>
<feature type="domain" description="Beta-ketoacyl-[acyl-carrier-protein] synthase III C-terminal" evidence="3">
    <location>
        <begin position="228"/>
        <end position="317"/>
    </location>
</feature>
<proteinExistence type="predicted"/>